<proteinExistence type="predicted"/>
<dbReference type="HOGENOM" id="CLU_2491868_0_0_4"/>
<reference evidence="1" key="1">
    <citation type="submission" date="2009-05" db="EMBL/GenBank/DDBJ databases">
        <authorList>
            <person name="Harkins D.M."/>
            <person name="DeShazer D."/>
            <person name="Woods D.E."/>
            <person name="Brinkac L.M."/>
            <person name="Brown K.A."/>
            <person name="Hung G.C."/>
            <person name="Tuanyok A."/>
            <person name="Zhang B."/>
            <person name="Nierman W.C."/>
        </authorList>
    </citation>
    <scope>NUCLEOTIDE SEQUENCE [LARGE SCALE GENOMIC DNA]</scope>
    <source>
        <strain evidence="1">1710a</strain>
    </source>
</reference>
<gene>
    <name evidence="1" type="ORF">BURPS1710A_A2133</name>
</gene>
<name>A0A0E1VYA6_BURPE</name>
<sequence>MCFLFFVGCFAALIPVRKGLSGGSFIWRHKRLGAKQAPRPRAHGRRAAARRVRRQAFARASRAAAANPACSPCRLCPEAIQLIEFT</sequence>
<protein>
    <submittedName>
        <fullName evidence="1">Uncharacterized protein</fullName>
    </submittedName>
</protein>
<dbReference type="Proteomes" id="UP000001812">
    <property type="component" value="Chromosome II"/>
</dbReference>
<evidence type="ECO:0000313" key="1">
    <source>
        <dbReference type="EMBL" id="EET05154.1"/>
    </source>
</evidence>
<dbReference type="AlphaFoldDB" id="A0A0E1VYA6"/>
<organism evidence="1">
    <name type="scientific">Burkholderia pseudomallei 1710a</name>
    <dbReference type="NCBI Taxonomy" id="320371"/>
    <lineage>
        <taxon>Bacteria</taxon>
        <taxon>Pseudomonadati</taxon>
        <taxon>Pseudomonadota</taxon>
        <taxon>Betaproteobacteria</taxon>
        <taxon>Burkholderiales</taxon>
        <taxon>Burkholderiaceae</taxon>
        <taxon>Burkholderia</taxon>
        <taxon>pseudomallei group</taxon>
    </lineage>
</organism>
<accession>A0A0E1VYA6</accession>
<dbReference type="EMBL" id="CM000833">
    <property type="protein sequence ID" value="EET05154.1"/>
    <property type="molecule type" value="Genomic_DNA"/>
</dbReference>